<dbReference type="Pfam" id="PF00691">
    <property type="entry name" value="OmpA"/>
    <property type="match status" value="1"/>
</dbReference>
<keyword evidence="3" id="KW-0998">Cell outer membrane</keyword>
<dbReference type="PANTHER" id="PTHR30329">
    <property type="entry name" value="STATOR ELEMENT OF FLAGELLAR MOTOR COMPLEX"/>
    <property type="match status" value="1"/>
</dbReference>
<sequence>MLPQEQPILLQKKPDDRYDTIIGVLLSLAMVALVWHYAVKPGTKHTIAKSPDVETVAVAIAATPIATKTETAIPVINRPIVTEPAPLALNTTPQEVLVTQPARVIVQAVKPKPIISTIKVKPKPVVVKIAPKPPVIAIVKPEVIKPIIVTPPSPPAAIEPVTPKVIVREAIEFGNGSARLPPAATPRLLEIVELLKNDTRVLKIVGHTDNIGSAHDNHVLSLKRAKAVLRFLVNAGVPAEHLTVEGAGHDIPIADNATEEGRKRNRRIEITEQS</sequence>
<name>A0A1R4H2F9_9GAMM</name>
<dbReference type="PROSITE" id="PS51123">
    <property type="entry name" value="OMPA_2"/>
    <property type="match status" value="1"/>
</dbReference>
<dbReference type="Proteomes" id="UP000195442">
    <property type="component" value="Unassembled WGS sequence"/>
</dbReference>
<accession>A0A1R4H2F9</accession>
<organism evidence="7 8">
    <name type="scientific">Crenothrix polyspora</name>
    <dbReference type="NCBI Taxonomy" id="360316"/>
    <lineage>
        <taxon>Bacteria</taxon>
        <taxon>Pseudomonadati</taxon>
        <taxon>Pseudomonadota</taxon>
        <taxon>Gammaproteobacteria</taxon>
        <taxon>Methylococcales</taxon>
        <taxon>Crenotrichaceae</taxon>
        <taxon>Crenothrix</taxon>
    </lineage>
</organism>
<evidence type="ECO:0000259" key="6">
    <source>
        <dbReference type="PROSITE" id="PS51123"/>
    </source>
</evidence>
<protein>
    <recommendedName>
        <fullName evidence="6">OmpA-like domain-containing protein</fullName>
    </recommendedName>
</protein>
<dbReference type="Gene3D" id="3.30.1330.60">
    <property type="entry name" value="OmpA-like domain"/>
    <property type="match status" value="1"/>
</dbReference>
<feature type="domain" description="OmpA-like" evidence="6">
    <location>
        <begin position="161"/>
        <end position="274"/>
    </location>
</feature>
<dbReference type="CDD" id="cd07185">
    <property type="entry name" value="OmpA_C-like"/>
    <property type="match status" value="1"/>
</dbReference>
<dbReference type="RefSeq" id="WP_087146085.1">
    <property type="nucleotide sequence ID" value="NZ_FUKJ01000075.1"/>
</dbReference>
<evidence type="ECO:0000256" key="3">
    <source>
        <dbReference type="ARBA" id="ARBA00023237"/>
    </source>
</evidence>
<evidence type="ECO:0000256" key="4">
    <source>
        <dbReference type="PROSITE-ProRule" id="PRU00473"/>
    </source>
</evidence>
<evidence type="ECO:0000256" key="5">
    <source>
        <dbReference type="SAM" id="Phobius"/>
    </source>
</evidence>
<keyword evidence="5" id="KW-1133">Transmembrane helix</keyword>
<gene>
    <name evidence="7" type="ORF">CRENPOLYSF2_1660001</name>
</gene>
<dbReference type="EMBL" id="FUKJ01000075">
    <property type="protein sequence ID" value="SJM90421.1"/>
    <property type="molecule type" value="Genomic_DNA"/>
</dbReference>
<dbReference type="PRINTS" id="PR01021">
    <property type="entry name" value="OMPADOMAIN"/>
</dbReference>
<evidence type="ECO:0000256" key="1">
    <source>
        <dbReference type="ARBA" id="ARBA00004442"/>
    </source>
</evidence>
<keyword evidence="2 4" id="KW-0472">Membrane</keyword>
<dbReference type="PANTHER" id="PTHR30329:SF21">
    <property type="entry name" value="LIPOPROTEIN YIAD-RELATED"/>
    <property type="match status" value="1"/>
</dbReference>
<evidence type="ECO:0000313" key="8">
    <source>
        <dbReference type="Proteomes" id="UP000195442"/>
    </source>
</evidence>
<proteinExistence type="predicted"/>
<comment type="subcellular location">
    <subcellularLocation>
        <location evidence="1">Cell outer membrane</location>
    </subcellularLocation>
</comment>
<evidence type="ECO:0000256" key="2">
    <source>
        <dbReference type="ARBA" id="ARBA00023136"/>
    </source>
</evidence>
<dbReference type="AlphaFoldDB" id="A0A1R4H2F9"/>
<dbReference type="SUPFAM" id="SSF103088">
    <property type="entry name" value="OmpA-like"/>
    <property type="match status" value="1"/>
</dbReference>
<reference evidence="8" key="1">
    <citation type="submission" date="2017-02" db="EMBL/GenBank/DDBJ databases">
        <authorList>
            <person name="Daims H."/>
        </authorList>
    </citation>
    <scope>NUCLEOTIDE SEQUENCE [LARGE SCALE GENOMIC DNA]</scope>
</reference>
<dbReference type="OrthoDB" id="9782229at2"/>
<feature type="transmembrane region" description="Helical" evidence="5">
    <location>
        <begin position="20"/>
        <end position="39"/>
    </location>
</feature>
<evidence type="ECO:0000313" key="7">
    <source>
        <dbReference type="EMBL" id="SJM90421.1"/>
    </source>
</evidence>
<dbReference type="InterPro" id="IPR050330">
    <property type="entry name" value="Bact_OuterMem_StrucFunc"/>
</dbReference>
<dbReference type="InterPro" id="IPR036737">
    <property type="entry name" value="OmpA-like_sf"/>
</dbReference>
<keyword evidence="8" id="KW-1185">Reference proteome</keyword>
<keyword evidence="5" id="KW-0812">Transmembrane</keyword>
<dbReference type="InterPro" id="IPR006664">
    <property type="entry name" value="OMP_bac"/>
</dbReference>
<dbReference type="GO" id="GO:0009279">
    <property type="term" value="C:cell outer membrane"/>
    <property type="evidence" value="ECO:0007669"/>
    <property type="project" value="UniProtKB-SubCell"/>
</dbReference>
<dbReference type="InterPro" id="IPR006665">
    <property type="entry name" value="OmpA-like"/>
</dbReference>